<feature type="compositionally biased region" description="Low complexity" evidence="1">
    <location>
        <begin position="149"/>
        <end position="160"/>
    </location>
</feature>
<gene>
    <name evidence="2" type="ORF">ILUMI_05084</name>
</gene>
<feature type="compositionally biased region" description="Acidic residues" evidence="1">
    <location>
        <begin position="127"/>
        <end position="140"/>
    </location>
</feature>
<feature type="region of interest" description="Disordered" evidence="1">
    <location>
        <begin position="126"/>
        <end position="172"/>
    </location>
</feature>
<reference evidence="2" key="1">
    <citation type="submission" date="2019-08" db="EMBL/GenBank/DDBJ databases">
        <title>The genome of the North American firefly Photinus pyralis.</title>
        <authorList>
            <consortium name="Photinus pyralis genome working group"/>
            <person name="Fallon T.R."/>
            <person name="Sander Lower S.E."/>
            <person name="Weng J.-K."/>
        </authorList>
    </citation>
    <scope>NUCLEOTIDE SEQUENCE</scope>
    <source>
        <strain evidence="2">TRF0915ILg1</strain>
        <tissue evidence="2">Whole body</tissue>
    </source>
</reference>
<comment type="caution">
    <text evidence="2">The sequence shown here is derived from an EMBL/GenBank/DDBJ whole genome shotgun (WGS) entry which is preliminary data.</text>
</comment>
<organism evidence="2 3">
    <name type="scientific">Ignelater luminosus</name>
    <name type="common">Cucubano</name>
    <name type="synonym">Pyrophorus luminosus</name>
    <dbReference type="NCBI Taxonomy" id="2038154"/>
    <lineage>
        <taxon>Eukaryota</taxon>
        <taxon>Metazoa</taxon>
        <taxon>Ecdysozoa</taxon>
        <taxon>Arthropoda</taxon>
        <taxon>Hexapoda</taxon>
        <taxon>Insecta</taxon>
        <taxon>Pterygota</taxon>
        <taxon>Neoptera</taxon>
        <taxon>Endopterygota</taxon>
        <taxon>Coleoptera</taxon>
        <taxon>Polyphaga</taxon>
        <taxon>Elateriformia</taxon>
        <taxon>Elateroidea</taxon>
        <taxon>Elateridae</taxon>
        <taxon>Agrypninae</taxon>
        <taxon>Pyrophorini</taxon>
        <taxon>Ignelater</taxon>
    </lineage>
</organism>
<dbReference type="Proteomes" id="UP000801492">
    <property type="component" value="Unassembled WGS sequence"/>
</dbReference>
<keyword evidence="3" id="KW-1185">Reference proteome</keyword>
<feature type="compositionally biased region" description="Basic and acidic residues" evidence="1">
    <location>
        <begin position="163"/>
        <end position="172"/>
    </location>
</feature>
<protein>
    <recommendedName>
        <fullName evidence="4">Tc1-like transposase DDE domain-containing protein</fullName>
    </recommendedName>
</protein>
<evidence type="ECO:0000256" key="1">
    <source>
        <dbReference type="SAM" id="MobiDB-lite"/>
    </source>
</evidence>
<dbReference type="OrthoDB" id="25402at2759"/>
<accession>A0A8K0DDK9</accession>
<proteinExistence type="predicted"/>
<dbReference type="AlphaFoldDB" id="A0A8K0DDK9"/>
<evidence type="ECO:0008006" key="4">
    <source>
        <dbReference type="Google" id="ProtNLM"/>
    </source>
</evidence>
<dbReference type="GO" id="GO:0003676">
    <property type="term" value="F:nucleic acid binding"/>
    <property type="evidence" value="ECO:0007669"/>
    <property type="project" value="InterPro"/>
</dbReference>
<dbReference type="Gene3D" id="3.30.420.10">
    <property type="entry name" value="Ribonuclease H-like superfamily/Ribonuclease H"/>
    <property type="match status" value="1"/>
</dbReference>
<name>A0A8K0DDK9_IGNLU</name>
<evidence type="ECO:0000313" key="3">
    <source>
        <dbReference type="Proteomes" id="UP000801492"/>
    </source>
</evidence>
<dbReference type="EMBL" id="VTPC01001869">
    <property type="protein sequence ID" value="KAF2901102.1"/>
    <property type="molecule type" value="Genomic_DNA"/>
</dbReference>
<dbReference type="InterPro" id="IPR036397">
    <property type="entry name" value="RNaseH_sf"/>
</dbReference>
<evidence type="ECO:0000313" key="2">
    <source>
        <dbReference type="EMBL" id="KAF2901102.1"/>
    </source>
</evidence>
<sequence>MALQPVSNYSNRMARASALLFNARPHAAHIVTEYLNYVNIQVLEWPSCSLDLNLIKHLWDITERRVRSQHPQPNSLDDLRQSLIRVWEGISQETIRSLIESMPRRCQATMSASDPYEPEAIRLNQMFEEEDPYHDSDDDYGSDRNYVPSGSSDSVASSSELLEEPKELQPLI</sequence>